<evidence type="ECO:0000256" key="3">
    <source>
        <dbReference type="ARBA" id="ARBA00010617"/>
    </source>
</evidence>
<keyword evidence="5 9" id="KW-0479">Metal-binding</keyword>
<evidence type="ECO:0000256" key="2">
    <source>
        <dbReference type="ARBA" id="ARBA00005179"/>
    </source>
</evidence>
<dbReference type="AlphaFoldDB" id="A0A4R0RLJ6"/>
<dbReference type="InterPro" id="IPR001128">
    <property type="entry name" value="Cyt_P450"/>
</dbReference>
<comment type="caution">
    <text evidence="10">The sequence shown here is derived from an EMBL/GenBank/DDBJ whole genome shotgun (WGS) entry which is preliminary data.</text>
</comment>
<keyword evidence="11" id="KW-1185">Reference proteome</keyword>
<dbReference type="GO" id="GO:0020037">
    <property type="term" value="F:heme binding"/>
    <property type="evidence" value="ECO:0007669"/>
    <property type="project" value="InterPro"/>
</dbReference>
<dbReference type="Gene3D" id="1.10.630.10">
    <property type="entry name" value="Cytochrome P450"/>
    <property type="match status" value="1"/>
</dbReference>
<dbReference type="PRINTS" id="PR00463">
    <property type="entry name" value="EP450I"/>
</dbReference>
<dbReference type="STRING" id="92696.A0A4R0RLJ6"/>
<dbReference type="OrthoDB" id="1470350at2759"/>
<gene>
    <name evidence="10" type="primary">DIT2_18</name>
    <name evidence="10" type="ORF">EIP91_010722</name>
</gene>
<dbReference type="InterPro" id="IPR002401">
    <property type="entry name" value="Cyt_P450_E_grp-I"/>
</dbReference>
<evidence type="ECO:0000256" key="6">
    <source>
        <dbReference type="ARBA" id="ARBA00023002"/>
    </source>
</evidence>
<dbReference type="InterPro" id="IPR050121">
    <property type="entry name" value="Cytochrome_P450_monoxygenase"/>
</dbReference>
<dbReference type="EMBL" id="RWJN01000066">
    <property type="protein sequence ID" value="TCD68436.1"/>
    <property type="molecule type" value="Genomic_DNA"/>
</dbReference>
<evidence type="ECO:0000256" key="4">
    <source>
        <dbReference type="ARBA" id="ARBA00022617"/>
    </source>
</evidence>
<dbReference type="PANTHER" id="PTHR24305:SF166">
    <property type="entry name" value="CYTOCHROME P450 12A4, MITOCHONDRIAL-RELATED"/>
    <property type="match status" value="1"/>
</dbReference>
<name>A0A4R0RLJ6_9APHY</name>
<keyword evidence="7 9" id="KW-0408">Iron</keyword>
<evidence type="ECO:0000256" key="8">
    <source>
        <dbReference type="ARBA" id="ARBA00023033"/>
    </source>
</evidence>
<sequence length="523" mass="58456">MPFSFFFQMTSLTAVSFLGNLDRLFDRHGWAFQDELIEQYSPVVKIHSVFGRKMLYVYDATALHEIVVKDPYTFELLKWFASFVALVFGPGLPAIHGESWFTVVVHLTLKDRSGEQHRRQRKLLNPVFSGNYIRNLNPVFHDIAHKVREGLLADLNGIPKEINLVKWIHGAALESIGRGGLGYSLDPSSSKFGAYGDALSAVSDSVFSLGYIRMLSPLISLLTTPIRRLAVDFIPHAGVRKMARLSRVMDDVAREIFFAKKAAALNGEASENRKDIMAVLLQANMAARSEDRLSEDEIIGQMSTMAFAGTDTTTCAIAQVVDLLAQHPDIQEKLRHEITAARNGDDLSYDALSSWVSPTWMRSAARRFDFTLRRRLYTDMKDTVLPLSKPMRGVDGSKLSEIPVPKGTTIALGIRGCNLNRDIWGSDARQWKPERWLSPLPEGVKDAKIPGVYSHLMTFLGGGRACIGFKFSQLEMKVLLTVLLSSFRFTRSSDVYWNLSTFCYPSTGPDSIVPAMPITVEPL</sequence>
<accession>A0A4R0RLJ6</accession>
<reference evidence="10 11" key="1">
    <citation type="submission" date="2018-11" db="EMBL/GenBank/DDBJ databases">
        <title>Genome assembly of Steccherinum ochraceum LE-BIN_3174, the white-rot fungus of the Steccherinaceae family (The Residual Polyporoid clade, Polyporales, Basidiomycota).</title>
        <authorList>
            <person name="Fedorova T.V."/>
            <person name="Glazunova O.A."/>
            <person name="Landesman E.O."/>
            <person name="Moiseenko K.V."/>
            <person name="Psurtseva N.V."/>
            <person name="Savinova O.S."/>
            <person name="Shakhova N.V."/>
            <person name="Tyazhelova T.V."/>
            <person name="Vasina D.V."/>
        </authorList>
    </citation>
    <scope>NUCLEOTIDE SEQUENCE [LARGE SCALE GENOMIC DNA]</scope>
    <source>
        <strain evidence="10 11">LE-BIN_3174</strain>
    </source>
</reference>
<evidence type="ECO:0000313" key="11">
    <source>
        <dbReference type="Proteomes" id="UP000292702"/>
    </source>
</evidence>
<comment type="pathway">
    <text evidence="2">Secondary metabolite biosynthesis.</text>
</comment>
<comment type="similarity">
    <text evidence="3">Belongs to the cytochrome P450 family.</text>
</comment>
<dbReference type="PANTHER" id="PTHR24305">
    <property type="entry name" value="CYTOCHROME P450"/>
    <property type="match status" value="1"/>
</dbReference>
<dbReference type="GO" id="GO:0004497">
    <property type="term" value="F:monooxygenase activity"/>
    <property type="evidence" value="ECO:0007669"/>
    <property type="project" value="UniProtKB-KW"/>
</dbReference>
<dbReference type="SUPFAM" id="SSF48264">
    <property type="entry name" value="Cytochrome P450"/>
    <property type="match status" value="1"/>
</dbReference>
<evidence type="ECO:0000256" key="1">
    <source>
        <dbReference type="ARBA" id="ARBA00001971"/>
    </source>
</evidence>
<keyword evidence="4 9" id="KW-0349">Heme</keyword>
<comment type="cofactor">
    <cofactor evidence="1 9">
        <name>heme</name>
        <dbReference type="ChEBI" id="CHEBI:30413"/>
    </cofactor>
</comment>
<keyword evidence="6" id="KW-0560">Oxidoreductase</keyword>
<dbReference type="Proteomes" id="UP000292702">
    <property type="component" value="Unassembled WGS sequence"/>
</dbReference>
<feature type="binding site" description="axial binding residue" evidence="9">
    <location>
        <position position="466"/>
    </location>
    <ligand>
        <name>heme</name>
        <dbReference type="ChEBI" id="CHEBI:30413"/>
    </ligand>
    <ligandPart>
        <name>Fe</name>
        <dbReference type="ChEBI" id="CHEBI:18248"/>
    </ligandPart>
</feature>
<dbReference type="GO" id="GO:0016705">
    <property type="term" value="F:oxidoreductase activity, acting on paired donors, with incorporation or reduction of molecular oxygen"/>
    <property type="evidence" value="ECO:0007669"/>
    <property type="project" value="InterPro"/>
</dbReference>
<dbReference type="InterPro" id="IPR036396">
    <property type="entry name" value="Cyt_P450_sf"/>
</dbReference>
<dbReference type="GO" id="GO:0005506">
    <property type="term" value="F:iron ion binding"/>
    <property type="evidence" value="ECO:0007669"/>
    <property type="project" value="InterPro"/>
</dbReference>
<dbReference type="Pfam" id="PF00067">
    <property type="entry name" value="p450"/>
    <property type="match status" value="2"/>
</dbReference>
<evidence type="ECO:0000256" key="9">
    <source>
        <dbReference type="PIRSR" id="PIRSR602401-1"/>
    </source>
</evidence>
<evidence type="ECO:0000313" key="10">
    <source>
        <dbReference type="EMBL" id="TCD68436.1"/>
    </source>
</evidence>
<proteinExistence type="inferred from homology"/>
<protein>
    <submittedName>
        <fullName evidence="10">Cytochrome P450-dit2</fullName>
    </submittedName>
</protein>
<evidence type="ECO:0000256" key="5">
    <source>
        <dbReference type="ARBA" id="ARBA00022723"/>
    </source>
</evidence>
<keyword evidence="8" id="KW-0503">Monooxygenase</keyword>
<evidence type="ECO:0000256" key="7">
    <source>
        <dbReference type="ARBA" id="ARBA00023004"/>
    </source>
</evidence>
<organism evidence="10 11">
    <name type="scientific">Steccherinum ochraceum</name>
    <dbReference type="NCBI Taxonomy" id="92696"/>
    <lineage>
        <taxon>Eukaryota</taxon>
        <taxon>Fungi</taxon>
        <taxon>Dikarya</taxon>
        <taxon>Basidiomycota</taxon>
        <taxon>Agaricomycotina</taxon>
        <taxon>Agaricomycetes</taxon>
        <taxon>Polyporales</taxon>
        <taxon>Steccherinaceae</taxon>
        <taxon>Steccherinum</taxon>
    </lineage>
</organism>